<organism evidence="1 2">
    <name type="scientific">Gigaspora margarita</name>
    <dbReference type="NCBI Taxonomy" id="4874"/>
    <lineage>
        <taxon>Eukaryota</taxon>
        <taxon>Fungi</taxon>
        <taxon>Fungi incertae sedis</taxon>
        <taxon>Mucoromycota</taxon>
        <taxon>Glomeromycotina</taxon>
        <taxon>Glomeromycetes</taxon>
        <taxon>Diversisporales</taxon>
        <taxon>Gigasporaceae</taxon>
        <taxon>Gigaspora</taxon>
    </lineage>
</organism>
<dbReference type="AlphaFoldDB" id="A0A8H3WVN4"/>
<gene>
    <name evidence="1" type="ORF">F8M41_015284</name>
</gene>
<sequence>MSSFKCYTCDLTYPSRNSLSKHMSKCLGTVEDVLVIAKSAKSFHKSLLFDELSQDDLFDINEDQLDIEYSSKTSKKLLFKDINFSNPNLESNIANLSNNDNLSENLANISFELEDNTYSKNLKVDYNTNILDEFENTLQGFCKLSDDISVSANYFEDMRNNSSDNENQEYDEFPNKAYADLKVLVTKYKLSNAAGNVINSFFNKHSNHFKSLLPKNIKQEKLFMNNMKSNLLYKKTKVLNYNNTKYFLYSTRQLKISTFYFIIKKALNLSEVTIKHPLFTKMHQI</sequence>
<proteinExistence type="predicted"/>
<evidence type="ECO:0000313" key="1">
    <source>
        <dbReference type="EMBL" id="KAF0352151.1"/>
    </source>
</evidence>
<dbReference type="Proteomes" id="UP000439903">
    <property type="component" value="Unassembled WGS sequence"/>
</dbReference>
<reference evidence="1 2" key="1">
    <citation type="journal article" date="2019" name="Environ. Microbiol.">
        <title>At the nexus of three kingdoms: the genome of the mycorrhizal fungus Gigaspora margarita provides insights into plant, endobacterial and fungal interactions.</title>
        <authorList>
            <person name="Venice F."/>
            <person name="Ghignone S."/>
            <person name="Salvioli di Fossalunga A."/>
            <person name="Amselem J."/>
            <person name="Novero M."/>
            <person name="Xianan X."/>
            <person name="Sedzielewska Toro K."/>
            <person name="Morin E."/>
            <person name="Lipzen A."/>
            <person name="Grigoriev I.V."/>
            <person name="Henrissat B."/>
            <person name="Martin F.M."/>
            <person name="Bonfante P."/>
        </authorList>
    </citation>
    <scope>NUCLEOTIDE SEQUENCE [LARGE SCALE GENOMIC DNA]</scope>
    <source>
        <strain evidence="1 2">BEG34</strain>
    </source>
</reference>
<evidence type="ECO:0000313" key="2">
    <source>
        <dbReference type="Proteomes" id="UP000439903"/>
    </source>
</evidence>
<name>A0A8H3WVN4_GIGMA</name>
<dbReference type="OrthoDB" id="2347457at2759"/>
<accession>A0A8H3WVN4</accession>
<comment type="caution">
    <text evidence="1">The sequence shown here is derived from an EMBL/GenBank/DDBJ whole genome shotgun (WGS) entry which is preliminary data.</text>
</comment>
<dbReference type="EMBL" id="WTPW01003174">
    <property type="protein sequence ID" value="KAF0352151.1"/>
    <property type="molecule type" value="Genomic_DNA"/>
</dbReference>
<protein>
    <submittedName>
        <fullName evidence="1">Zn-finger domain-containing protein</fullName>
    </submittedName>
</protein>
<keyword evidence="2" id="KW-1185">Reference proteome</keyword>